<evidence type="ECO:0000313" key="7">
    <source>
        <dbReference type="Proteomes" id="UP000023152"/>
    </source>
</evidence>
<evidence type="ECO:0000256" key="3">
    <source>
        <dbReference type="ARBA" id="ARBA00022801"/>
    </source>
</evidence>
<protein>
    <recommendedName>
        <fullName evidence="5">UBP34/UBP24/USP9X/USP9Y-like ARM repeat region domain-containing protein</fullName>
    </recommendedName>
</protein>
<evidence type="ECO:0000313" key="6">
    <source>
        <dbReference type="EMBL" id="ETO36417.1"/>
    </source>
</evidence>
<evidence type="ECO:0000256" key="2">
    <source>
        <dbReference type="ARBA" id="ARBA00022786"/>
    </source>
</evidence>
<dbReference type="Proteomes" id="UP000023152">
    <property type="component" value="Unassembled WGS sequence"/>
</dbReference>
<sequence>MNEERLASLLEFHDFVGVVFGADANPQLIQKSILVLKFLASAGKLSDMDLTKVWESSQGKHESHVETIYRLLFGIANTLSKDKSESLLRQIVEHVPLHTFDLRLLDLWTEITQTTCPSVTYVPQLDFKHISSYAYNTLVYAYCMYTYVKFGIKKRIAFWIGYTVANVCSQLSLFIFILF</sequence>
<keyword evidence="4" id="KW-1133">Transmembrane helix</keyword>
<evidence type="ECO:0000256" key="1">
    <source>
        <dbReference type="ARBA" id="ARBA00022670"/>
    </source>
</evidence>
<name>X6PFI1_RETFI</name>
<accession>X6PFI1</accession>
<proteinExistence type="predicted"/>
<keyword evidence="3" id="KW-0378">Hydrolase</keyword>
<gene>
    <name evidence="6" type="ORF">RFI_00642</name>
</gene>
<keyword evidence="4" id="KW-0812">Transmembrane</keyword>
<keyword evidence="7" id="KW-1185">Reference proteome</keyword>
<dbReference type="AlphaFoldDB" id="X6PFI1"/>
<dbReference type="GO" id="GO:0008233">
    <property type="term" value="F:peptidase activity"/>
    <property type="evidence" value="ECO:0007669"/>
    <property type="project" value="UniProtKB-KW"/>
</dbReference>
<reference evidence="6 7" key="1">
    <citation type="journal article" date="2013" name="Curr. Biol.">
        <title>The Genome of the Foraminiferan Reticulomyxa filosa.</title>
        <authorList>
            <person name="Glockner G."/>
            <person name="Hulsmann N."/>
            <person name="Schleicher M."/>
            <person name="Noegel A.A."/>
            <person name="Eichinger L."/>
            <person name="Gallinger C."/>
            <person name="Pawlowski J."/>
            <person name="Sierra R."/>
            <person name="Euteneuer U."/>
            <person name="Pillet L."/>
            <person name="Moustafa A."/>
            <person name="Platzer M."/>
            <person name="Groth M."/>
            <person name="Szafranski K."/>
            <person name="Schliwa M."/>
        </authorList>
    </citation>
    <scope>NUCLEOTIDE SEQUENCE [LARGE SCALE GENOMIC DNA]</scope>
</reference>
<dbReference type="InterPro" id="IPR056850">
    <property type="entry name" value="ARM_UBP34_24_USP9X_Y"/>
</dbReference>
<keyword evidence="1" id="KW-0645">Protease</keyword>
<feature type="transmembrane region" description="Helical" evidence="4">
    <location>
        <begin position="156"/>
        <end position="178"/>
    </location>
</feature>
<organism evidence="6 7">
    <name type="scientific">Reticulomyxa filosa</name>
    <dbReference type="NCBI Taxonomy" id="46433"/>
    <lineage>
        <taxon>Eukaryota</taxon>
        <taxon>Sar</taxon>
        <taxon>Rhizaria</taxon>
        <taxon>Retaria</taxon>
        <taxon>Foraminifera</taxon>
        <taxon>Monothalamids</taxon>
        <taxon>Reticulomyxidae</taxon>
        <taxon>Reticulomyxa</taxon>
    </lineage>
</organism>
<feature type="domain" description="UBP34/UBP24/USP9X/USP9Y-like ARM repeat region" evidence="5">
    <location>
        <begin position="3"/>
        <end position="93"/>
    </location>
</feature>
<dbReference type="GO" id="GO:0006508">
    <property type="term" value="P:proteolysis"/>
    <property type="evidence" value="ECO:0007669"/>
    <property type="project" value="UniProtKB-KW"/>
</dbReference>
<dbReference type="EMBL" id="ASPP01000688">
    <property type="protein sequence ID" value="ETO36417.1"/>
    <property type="molecule type" value="Genomic_DNA"/>
</dbReference>
<keyword evidence="4" id="KW-0472">Membrane</keyword>
<evidence type="ECO:0000259" key="5">
    <source>
        <dbReference type="Pfam" id="PF25010"/>
    </source>
</evidence>
<keyword evidence="2" id="KW-0833">Ubl conjugation pathway</keyword>
<dbReference type="Pfam" id="PF25010">
    <property type="entry name" value="ARM_UBP24_USP9X-Y"/>
    <property type="match status" value="1"/>
</dbReference>
<evidence type="ECO:0000256" key="4">
    <source>
        <dbReference type="SAM" id="Phobius"/>
    </source>
</evidence>
<comment type="caution">
    <text evidence="6">The sequence shown here is derived from an EMBL/GenBank/DDBJ whole genome shotgun (WGS) entry which is preliminary data.</text>
</comment>